<reference evidence="7 8" key="1">
    <citation type="submission" date="2014-07" db="EMBL/GenBank/DDBJ databases">
        <title>Draft genome sequence of Thalassospira profundimaris S25-3-2.</title>
        <authorList>
            <person name="Lai Q."/>
            <person name="Shao Z."/>
        </authorList>
    </citation>
    <scope>NUCLEOTIDE SEQUENCE [LARGE SCALE GENOMIC DNA]</scope>
    <source>
        <strain evidence="7 8">S25-3-2</strain>
    </source>
</reference>
<evidence type="ECO:0000256" key="1">
    <source>
        <dbReference type="ARBA" id="ARBA00004533"/>
    </source>
</evidence>
<keyword evidence="2" id="KW-1003">Cell membrane</keyword>
<keyword evidence="3" id="KW-0997">Cell inner membrane</keyword>
<dbReference type="AlphaFoldDB" id="A0A367XF63"/>
<sequence>MARKTKNISTFQYYVSYPLQGFVTNLFYWLFAMMPIDTASAFGGWIGRKIGKKIKVTRRARRNMERAFPEKSPGEIETMLGDMWENLGRSVAEVPHIHKIQPGSDRLEVVGLENGLALKNDDKAGQFFTAHAGNWEVAMLLARAMDMEMMCVYRAPDNPWVDSVFTKARRGFKGEMVRKGPEGARKLTAFLRKGGHIAMLVDQKMNDGIAVPFFGRDAMTAPSLAQFALKYDAPIVPLRLERLQGAHFRMTFYPQLDIVQTNDRRADMLKIMTEVNAIIESWIRERPAQWLWVHRRWPD</sequence>
<dbReference type="CDD" id="cd07984">
    <property type="entry name" value="LPLAT_LABLAT-like"/>
    <property type="match status" value="1"/>
</dbReference>
<keyword evidence="6 7" id="KW-0012">Acyltransferase</keyword>
<organism evidence="7 8">
    <name type="scientific">Thalassospira profundimaris</name>
    <dbReference type="NCBI Taxonomy" id="502049"/>
    <lineage>
        <taxon>Bacteria</taxon>
        <taxon>Pseudomonadati</taxon>
        <taxon>Pseudomonadota</taxon>
        <taxon>Alphaproteobacteria</taxon>
        <taxon>Rhodospirillales</taxon>
        <taxon>Thalassospiraceae</taxon>
        <taxon>Thalassospira</taxon>
    </lineage>
</organism>
<evidence type="ECO:0000256" key="5">
    <source>
        <dbReference type="ARBA" id="ARBA00023136"/>
    </source>
</evidence>
<keyword evidence="5" id="KW-0472">Membrane</keyword>
<dbReference type="PANTHER" id="PTHR30606">
    <property type="entry name" value="LIPID A BIOSYNTHESIS LAUROYL ACYLTRANSFERASE"/>
    <property type="match status" value="1"/>
</dbReference>
<evidence type="ECO:0000256" key="2">
    <source>
        <dbReference type="ARBA" id="ARBA00022475"/>
    </source>
</evidence>
<evidence type="ECO:0000313" key="8">
    <source>
        <dbReference type="Proteomes" id="UP000252517"/>
    </source>
</evidence>
<evidence type="ECO:0000256" key="3">
    <source>
        <dbReference type="ARBA" id="ARBA00022519"/>
    </source>
</evidence>
<dbReference type="InterPro" id="IPR004960">
    <property type="entry name" value="LipA_acyltrans"/>
</dbReference>
<keyword evidence="4 7" id="KW-0808">Transferase</keyword>
<dbReference type="Proteomes" id="UP000252517">
    <property type="component" value="Unassembled WGS sequence"/>
</dbReference>
<gene>
    <name evidence="7" type="ORF">TH25_07475</name>
</gene>
<dbReference type="OrthoDB" id="9801955at2"/>
<comment type="caution">
    <text evidence="7">The sequence shown here is derived from an EMBL/GenBank/DDBJ whole genome shotgun (WGS) entry which is preliminary data.</text>
</comment>
<evidence type="ECO:0000256" key="6">
    <source>
        <dbReference type="ARBA" id="ARBA00023315"/>
    </source>
</evidence>
<evidence type="ECO:0000313" key="7">
    <source>
        <dbReference type="EMBL" id="RCK52335.1"/>
    </source>
</evidence>
<dbReference type="Pfam" id="PF03279">
    <property type="entry name" value="Lip_A_acyltrans"/>
    <property type="match status" value="1"/>
</dbReference>
<evidence type="ECO:0000256" key="4">
    <source>
        <dbReference type="ARBA" id="ARBA00022679"/>
    </source>
</evidence>
<dbReference type="EMBL" id="JPWH01000004">
    <property type="protein sequence ID" value="RCK52335.1"/>
    <property type="molecule type" value="Genomic_DNA"/>
</dbReference>
<dbReference type="GO" id="GO:0005886">
    <property type="term" value="C:plasma membrane"/>
    <property type="evidence" value="ECO:0007669"/>
    <property type="project" value="UniProtKB-SubCell"/>
</dbReference>
<comment type="subcellular location">
    <subcellularLocation>
        <location evidence="1">Cell inner membrane</location>
    </subcellularLocation>
</comment>
<dbReference type="GO" id="GO:0016746">
    <property type="term" value="F:acyltransferase activity"/>
    <property type="evidence" value="ECO:0007669"/>
    <property type="project" value="UniProtKB-KW"/>
</dbReference>
<protein>
    <submittedName>
        <fullName evidence="7">Lauroyl acyltransferase</fullName>
    </submittedName>
</protein>
<proteinExistence type="predicted"/>
<accession>A0A367XF63</accession>
<dbReference type="PANTHER" id="PTHR30606:SF9">
    <property type="entry name" value="LIPID A BIOSYNTHESIS LAUROYLTRANSFERASE"/>
    <property type="match status" value="1"/>
</dbReference>
<name>A0A367XF63_9PROT</name>
<dbReference type="GO" id="GO:0009247">
    <property type="term" value="P:glycolipid biosynthetic process"/>
    <property type="evidence" value="ECO:0007669"/>
    <property type="project" value="UniProtKB-ARBA"/>
</dbReference>
<dbReference type="RefSeq" id="WP_114087717.1">
    <property type="nucleotide sequence ID" value="NZ_JPWH01000004.1"/>
</dbReference>